<feature type="domain" description="CobQ/CobB/MinD/ParA nucleotide binding" evidence="7">
    <location>
        <begin position="4"/>
        <end position="182"/>
    </location>
</feature>
<dbReference type="InterPro" id="IPR011698">
    <property type="entry name" value="GATase_3"/>
</dbReference>
<dbReference type="InterPro" id="IPR002586">
    <property type="entry name" value="CobQ/CobB/MinD/ParA_Nub-bd_dom"/>
</dbReference>
<evidence type="ECO:0000313" key="9">
    <source>
        <dbReference type="EMBL" id="KGG20053.1"/>
    </source>
</evidence>
<organism evidence="9 10">
    <name type="scientific">Prochlorococcus marinus str. PAC1</name>
    <dbReference type="NCBI Taxonomy" id="59924"/>
    <lineage>
        <taxon>Bacteria</taxon>
        <taxon>Bacillati</taxon>
        <taxon>Cyanobacteriota</taxon>
        <taxon>Cyanophyceae</taxon>
        <taxon>Synechococcales</taxon>
        <taxon>Prochlorococcaceae</taxon>
        <taxon>Prochlorococcus</taxon>
    </lineage>
</organism>
<keyword evidence="4" id="KW-0067">ATP-binding</keyword>
<accession>A0A0A2C188</accession>
<dbReference type="InterPro" id="IPR029062">
    <property type="entry name" value="Class_I_gatase-like"/>
</dbReference>
<keyword evidence="2" id="KW-0436">Ligase</keyword>
<reference evidence="10" key="1">
    <citation type="journal article" date="2014" name="Sci. Data">
        <title>Genomes of diverse isolates of the marine cyanobacterium Prochlorococcus.</title>
        <authorList>
            <person name="Biller S."/>
            <person name="Berube P."/>
            <person name="Thompson J."/>
            <person name="Kelly L."/>
            <person name="Roggensack S."/>
            <person name="Awad L."/>
            <person name="Roache-Johnson K."/>
            <person name="Ding H."/>
            <person name="Giovannoni S.J."/>
            <person name="Moore L.R."/>
            <person name="Chisholm S.W."/>
        </authorList>
    </citation>
    <scope>NUCLEOTIDE SEQUENCE [LARGE SCALE GENOMIC DNA]</scope>
    <source>
        <strain evidence="10">PAC1</strain>
    </source>
</reference>
<dbReference type="Pfam" id="PF01656">
    <property type="entry name" value="CbiA"/>
    <property type="match status" value="1"/>
</dbReference>
<dbReference type="RefSeq" id="WP_036906605.1">
    <property type="nucleotide sequence ID" value="NZ_CP138967.1"/>
</dbReference>
<keyword evidence="6" id="KW-0315">Glutamine amidotransferase</keyword>
<dbReference type="Gene3D" id="3.40.50.880">
    <property type="match status" value="1"/>
</dbReference>
<dbReference type="AlphaFoldDB" id="A0A0A2C188"/>
<dbReference type="PANTHER" id="PTHR43873">
    <property type="entry name" value="COBYRINATE A,C-DIAMIDE SYNTHASE"/>
    <property type="match status" value="1"/>
</dbReference>
<evidence type="ECO:0000256" key="2">
    <source>
        <dbReference type="ARBA" id="ARBA00022598"/>
    </source>
</evidence>
<evidence type="ECO:0000259" key="7">
    <source>
        <dbReference type="Pfam" id="PF01656"/>
    </source>
</evidence>
<evidence type="ECO:0000256" key="1">
    <source>
        <dbReference type="ARBA" id="ARBA00001946"/>
    </source>
</evidence>
<protein>
    <submittedName>
        <fullName evidence="9">Cobyrinic acid A</fullName>
    </submittedName>
</protein>
<comment type="cofactor">
    <cofactor evidence="1">
        <name>Mg(2+)</name>
        <dbReference type="ChEBI" id="CHEBI:18420"/>
    </cofactor>
</comment>
<dbReference type="Gene3D" id="3.40.50.300">
    <property type="entry name" value="P-loop containing nucleotide triphosphate hydrolases"/>
    <property type="match status" value="1"/>
</dbReference>
<dbReference type="GO" id="GO:0042242">
    <property type="term" value="F:cobyrinic acid a,c-diamide synthase activity"/>
    <property type="evidence" value="ECO:0007669"/>
    <property type="project" value="InterPro"/>
</dbReference>
<proteinExistence type="predicted"/>
<dbReference type="GO" id="GO:0005524">
    <property type="term" value="F:ATP binding"/>
    <property type="evidence" value="ECO:0007669"/>
    <property type="project" value="UniProtKB-KW"/>
</dbReference>
<dbReference type="SUPFAM" id="SSF52317">
    <property type="entry name" value="Class I glutamine amidotransferase-like"/>
    <property type="match status" value="1"/>
</dbReference>
<sequence>MACVISAISSNSGKTLLSLLLISWLKSINKTVQTFKVGPDYLDPQQLTAVSKKACRNLDLVLSGESWVKENFNHYGGLTDYSFVEGVMGLFDGIGSSSKGSTAELAKVLNLPLVLIVDARGKAASLAALIKGFREHDKELKIAGVVLNNVQTPRHEKILFEVLDQINIKLLGSLPLCKDLYLPARDLGLAPAHEILDLDIKVKKWTSIAKDYLDIESFRKLLLPPESNNKTVSFLPKKESDFMHPIAIAEDEAFHFRYQETKELLEDNGMPTITWKPLENEQIPKEARGLIIPGGFPEQHAHQLSNSRISLNSIKIFSKKYPIYAECGGMMLLGESIFDIEGREYSMAGILPFKAKKGNLKIGYREATSKNKSPITTLGSKLIGHEFHRWEIINERYNSKINPLWDLKGWNIKIKNEGFCNHLIHASWVHLHWASSPLILENWKRSVMNKV</sequence>
<evidence type="ECO:0000259" key="8">
    <source>
        <dbReference type="Pfam" id="PF07685"/>
    </source>
</evidence>
<dbReference type="Proteomes" id="UP000030392">
    <property type="component" value="Unassembled WGS sequence"/>
</dbReference>
<dbReference type="NCBIfam" id="TIGR00379">
    <property type="entry name" value="cobB"/>
    <property type="match status" value="1"/>
</dbReference>
<dbReference type="InterPro" id="IPR004484">
    <property type="entry name" value="CbiA/CobB_synth"/>
</dbReference>
<evidence type="ECO:0000256" key="5">
    <source>
        <dbReference type="ARBA" id="ARBA00022842"/>
    </source>
</evidence>
<dbReference type="PROSITE" id="PS51274">
    <property type="entry name" value="GATASE_COBBQ"/>
    <property type="match status" value="1"/>
</dbReference>
<evidence type="ECO:0000256" key="6">
    <source>
        <dbReference type="ARBA" id="ARBA00022962"/>
    </source>
</evidence>
<name>A0A0A2C188_PROMR</name>
<evidence type="ECO:0000313" key="10">
    <source>
        <dbReference type="Proteomes" id="UP000030392"/>
    </source>
</evidence>
<keyword evidence="5" id="KW-0460">Magnesium</keyword>
<evidence type="ECO:0000256" key="3">
    <source>
        <dbReference type="ARBA" id="ARBA00022741"/>
    </source>
</evidence>
<dbReference type="InterPro" id="IPR027417">
    <property type="entry name" value="P-loop_NTPase"/>
</dbReference>
<keyword evidence="3" id="KW-0547">Nucleotide-binding</keyword>
<dbReference type="CDD" id="cd03130">
    <property type="entry name" value="GATase1_CobB"/>
    <property type="match status" value="1"/>
</dbReference>
<feature type="domain" description="CobB/CobQ-like glutamine amidotransferase" evidence="8">
    <location>
        <begin position="246"/>
        <end position="436"/>
    </location>
</feature>
<dbReference type="Pfam" id="PF07685">
    <property type="entry name" value="GATase_3"/>
    <property type="match status" value="1"/>
</dbReference>
<dbReference type="PANTHER" id="PTHR43873:SF1">
    <property type="entry name" value="COBYRINATE A,C-DIAMIDE SYNTHASE"/>
    <property type="match status" value="1"/>
</dbReference>
<gene>
    <name evidence="9" type="ORF">EV03_1517</name>
</gene>
<comment type="caution">
    <text evidence="9">The sequence shown here is derived from an EMBL/GenBank/DDBJ whole genome shotgun (WGS) entry which is preliminary data.</text>
</comment>
<dbReference type="EMBL" id="JNAX01000014">
    <property type="protein sequence ID" value="KGG20053.1"/>
    <property type="molecule type" value="Genomic_DNA"/>
</dbReference>
<dbReference type="NCBIfam" id="NF002204">
    <property type="entry name" value="PRK01077.1"/>
    <property type="match status" value="1"/>
</dbReference>
<dbReference type="SUPFAM" id="SSF52540">
    <property type="entry name" value="P-loop containing nucleoside triphosphate hydrolases"/>
    <property type="match status" value="1"/>
</dbReference>
<evidence type="ECO:0000256" key="4">
    <source>
        <dbReference type="ARBA" id="ARBA00022840"/>
    </source>
</evidence>